<dbReference type="PANTHER" id="PTHR33395:SF22">
    <property type="entry name" value="REVERSE TRANSCRIPTASE DOMAIN-CONTAINING PROTEIN"/>
    <property type="match status" value="1"/>
</dbReference>
<dbReference type="OrthoDB" id="7469787at2759"/>
<comment type="caution">
    <text evidence="2">The sequence shown here is derived from an EMBL/GenBank/DDBJ whole genome shotgun (WGS) entry which is preliminary data.</text>
</comment>
<evidence type="ECO:0000313" key="2">
    <source>
        <dbReference type="EMBL" id="KAJ8029744.1"/>
    </source>
</evidence>
<dbReference type="PANTHER" id="PTHR33395">
    <property type="entry name" value="TRANSCRIPTASE, PUTATIVE-RELATED-RELATED"/>
    <property type="match status" value="1"/>
</dbReference>
<accession>A0A9Q1H166</accession>
<feature type="region of interest" description="Disordered" evidence="1">
    <location>
        <begin position="27"/>
        <end position="53"/>
    </location>
</feature>
<keyword evidence="3" id="KW-1185">Reference proteome</keyword>
<organism evidence="2 3">
    <name type="scientific">Holothuria leucospilota</name>
    <name type="common">Black long sea cucumber</name>
    <name type="synonym">Mertensiothuria leucospilota</name>
    <dbReference type="NCBI Taxonomy" id="206669"/>
    <lineage>
        <taxon>Eukaryota</taxon>
        <taxon>Metazoa</taxon>
        <taxon>Echinodermata</taxon>
        <taxon>Eleutherozoa</taxon>
        <taxon>Echinozoa</taxon>
        <taxon>Holothuroidea</taxon>
        <taxon>Aspidochirotacea</taxon>
        <taxon>Aspidochirotida</taxon>
        <taxon>Holothuriidae</taxon>
        <taxon>Holothuria</taxon>
    </lineage>
</organism>
<protein>
    <submittedName>
        <fullName evidence="2">Uncharacterized protein</fullName>
    </submittedName>
</protein>
<reference evidence="2" key="1">
    <citation type="submission" date="2021-10" db="EMBL/GenBank/DDBJ databases">
        <title>Tropical sea cucumber genome reveals ecological adaptation and Cuvierian tubules defense mechanism.</title>
        <authorList>
            <person name="Chen T."/>
        </authorList>
    </citation>
    <scope>NUCLEOTIDE SEQUENCE</scope>
    <source>
        <strain evidence="2">Nanhai2018</strain>
        <tissue evidence="2">Muscle</tissue>
    </source>
</reference>
<gene>
    <name evidence="2" type="ORF">HOLleu_29217</name>
</gene>
<evidence type="ECO:0000313" key="3">
    <source>
        <dbReference type="Proteomes" id="UP001152320"/>
    </source>
</evidence>
<proteinExistence type="predicted"/>
<dbReference type="AlphaFoldDB" id="A0A9Q1H166"/>
<dbReference type="Proteomes" id="UP001152320">
    <property type="component" value="Chromosome 14"/>
</dbReference>
<dbReference type="GO" id="GO:0061343">
    <property type="term" value="P:cell adhesion involved in heart morphogenesis"/>
    <property type="evidence" value="ECO:0007669"/>
    <property type="project" value="TreeGrafter"/>
</dbReference>
<dbReference type="EMBL" id="JAIZAY010000014">
    <property type="protein sequence ID" value="KAJ8029744.1"/>
    <property type="molecule type" value="Genomic_DNA"/>
</dbReference>
<dbReference type="GO" id="GO:0007508">
    <property type="term" value="P:larval heart development"/>
    <property type="evidence" value="ECO:0007669"/>
    <property type="project" value="TreeGrafter"/>
</dbReference>
<sequence>MAVWGGGGTGGGRPPNVRNLTKLGRYSQSGGKLDSYIRSGVGQKSPPSLRKTVPYGHCRNDNYEDVKGTWPPIRIYFTIQKMYTQRGLRLSANLTTAMQPSQQRVKQSRRRVFLYKKGNYDLINDDLRHYMNSISSDLLETLSANQLRMGFKSTFIKAMEKNIPAKMFRPNSNIPWFHQEHKRLAIHKRKAYDKAKQTGSLNDWEAYKSIRRYFDHSLRKSHSNYLHKVGECLSASDPKPFCRYLKSLRQSSARVSPLNCKHNTVSAIDKANALNNQFKSVFSTENCHKMPIIDNPPIQSMPKIKVSVQRVLKLLEDLNPQKAPGPDGLTPKVLKECAKNVAPLLQQIFQKSIDTGDLPEEWKQAIVSPIFDSLP</sequence>
<name>A0A9Q1H166_HOLLE</name>
<dbReference type="GO" id="GO:0031012">
    <property type="term" value="C:extracellular matrix"/>
    <property type="evidence" value="ECO:0007669"/>
    <property type="project" value="TreeGrafter"/>
</dbReference>
<evidence type="ECO:0000256" key="1">
    <source>
        <dbReference type="SAM" id="MobiDB-lite"/>
    </source>
</evidence>